<sequence length="133" mass="14367">MDPEAVYSVLAEEMKTVLIGNDDVVEGITVSLLTRGHILLEGVPGVAKTTIANAFAHTTGLDFTRVQMTPDLLPADITGTHVYREGTGEFQLQRGPIFTNLLVADEINRATPKTQSALLEGMQERTVTIEGDT</sequence>
<dbReference type="Gene3D" id="3.40.50.300">
    <property type="entry name" value="P-loop containing nucleotide triphosphate hydrolases"/>
    <property type="match status" value="1"/>
</dbReference>
<dbReference type="GO" id="GO:0005524">
    <property type="term" value="F:ATP binding"/>
    <property type="evidence" value="ECO:0007669"/>
    <property type="project" value="InterPro"/>
</dbReference>
<dbReference type="GO" id="GO:0016887">
    <property type="term" value="F:ATP hydrolysis activity"/>
    <property type="evidence" value="ECO:0007669"/>
    <property type="project" value="InterPro"/>
</dbReference>
<feature type="domain" description="ATPase AAA-3" evidence="1">
    <location>
        <begin position="37"/>
        <end position="133"/>
    </location>
</feature>
<dbReference type="SUPFAM" id="SSF52540">
    <property type="entry name" value="P-loop containing nucleoside triphosphate hydrolases"/>
    <property type="match status" value="1"/>
</dbReference>
<dbReference type="OrthoDB" id="24581at2157"/>
<keyword evidence="3" id="KW-1185">Reference proteome</keyword>
<dbReference type="InterPro" id="IPR011703">
    <property type="entry name" value="ATPase_AAA-3"/>
</dbReference>
<gene>
    <name evidence="2" type="ORF">SAMN05444342_2676</name>
</gene>
<organism evidence="2 3">
    <name type="scientific">Haladaptatus paucihalophilus DX253</name>
    <dbReference type="NCBI Taxonomy" id="797209"/>
    <lineage>
        <taxon>Archaea</taxon>
        <taxon>Methanobacteriati</taxon>
        <taxon>Methanobacteriota</taxon>
        <taxon>Stenosarchaea group</taxon>
        <taxon>Halobacteria</taxon>
        <taxon>Halobacteriales</taxon>
        <taxon>Haladaptataceae</taxon>
        <taxon>Haladaptatus</taxon>
    </lineage>
</organism>
<name>A0A1M6X0J2_HALPU</name>
<protein>
    <submittedName>
        <fullName evidence="2">ATPase family associated with various cellular activities (AAA)</fullName>
    </submittedName>
</protein>
<dbReference type="PANTHER" id="PTHR42759:SF1">
    <property type="entry name" value="MAGNESIUM-CHELATASE SUBUNIT CHLD"/>
    <property type="match status" value="1"/>
</dbReference>
<evidence type="ECO:0000313" key="3">
    <source>
        <dbReference type="Proteomes" id="UP000184203"/>
    </source>
</evidence>
<dbReference type="EMBL" id="FRAN01000004">
    <property type="protein sequence ID" value="SHK99433.1"/>
    <property type="molecule type" value="Genomic_DNA"/>
</dbReference>
<dbReference type="Pfam" id="PF07726">
    <property type="entry name" value="AAA_3"/>
    <property type="match status" value="1"/>
</dbReference>
<dbReference type="AlphaFoldDB" id="A0A1M6X0J2"/>
<proteinExistence type="predicted"/>
<dbReference type="InterPro" id="IPR027417">
    <property type="entry name" value="P-loop_NTPase"/>
</dbReference>
<dbReference type="InterPro" id="IPR050764">
    <property type="entry name" value="CbbQ/NirQ/NorQ/GpvN"/>
</dbReference>
<dbReference type="PANTHER" id="PTHR42759">
    <property type="entry name" value="MOXR FAMILY PROTEIN"/>
    <property type="match status" value="1"/>
</dbReference>
<evidence type="ECO:0000259" key="1">
    <source>
        <dbReference type="Pfam" id="PF07726"/>
    </source>
</evidence>
<dbReference type="RefSeq" id="WP_171970525.1">
    <property type="nucleotide sequence ID" value="NZ_FRAN01000004.1"/>
</dbReference>
<evidence type="ECO:0000313" key="2">
    <source>
        <dbReference type="EMBL" id="SHK99433.1"/>
    </source>
</evidence>
<reference evidence="3" key="1">
    <citation type="submission" date="2016-11" db="EMBL/GenBank/DDBJ databases">
        <authorList>
            <person name="Varghese N."/>
            <person name="Submissions S."/>
        </authorList>
    </citation>
    <scope>NUCLEOTIDE SEQUENCE [LARGE SCALE GENOMIC DNA]</scope>
    <source>
        <strain evidence="3">DX253</strain>
    </source>
</reference>
<feature type="non-terminal residue" evidence="2">
    <location>
        <position position="133"/>
    </location>
</feature>
<dbReference type="Proteomes" id="UP000184203">
    <property type="component" value="Unassembled WGS sequence"/>
</dbReference>
<accession>A0A1M6X0J2</accession>